<feature type="transmembrane region" description="Helical" evidence="1">
    <location>
        <begin position="33"/>
        <end position="54"/>
    </location>
</feature>
<evidence type="ECO:0000313" key="2">
    <source>
        <dbReference type="EMBL" id="PAF25917.1"/>
    </source>
</evidence>
<sequence length="283" mass="32020">MYKLLKLLLFIWICIYVFEGVVRYILGFVGLSVLVYLKDMIMVSIILLSLIYFVKKDQLSKAFLGLSFVLIYGLTRSIWLDINLIQALYGLNTYSTLIAGFLLAYCFLDDERILLKIFRIVSPIVVIGLLLDLLVNLPWQGYTYSLSGLEIEGNRDWVAGGVFQRLSGFQRSSSESAMILVTLIVFYLVNLIKLNKFKVSFFDGILLILSTLGVILTINKSAMLLLISLFILVGLLYLHRKIVASEKIIISILIKVFILANFLYGVIPLFISILNTNSATMNL</sequence>
<protein>
    <submittedName>
        <fullName evidence="2">Uncharacterized protein</fullName>
    </submittedName>
</protein>
<organism evidence="2 3">
    <name type="scientific">Shouchella clausii</name>
    <name type="common">Alkalihalobacillus clausii</name>
    <dbReference type="NCBI Taxonomy" id="79880"/>
    <lineage>
        <taxon>Bacteria</taxon>
        <taxon>Bacillati</taxon>
        <taxon>Bacillota</taxon>
        <taxon>Bacilli</taxon>
        <taxon>Bacillales</taxon>
        <taxon>Bacillaceae</taxon>
        <taxon>Shouchella</taxon>
    </lineage>
</organism>
<feature type="transmembrane region" description="Helical" evidence="1">
    <location>
        <begin position="91"/>
        <end position="108"/>
    </location>
</feature>
<reference evidence="2 3" key="1">
    <citation type="submission" date="2017-07" db="EMBL/GenBank/DDBJ databases">
        <title>Isolation and whole genome analysis of endospore-forming bacteria from heroin.</title>
        <authorList>
            <person name="Kalinowski J."/>
            <person name="Ahrens B."/>
            <person name="Al-Dilaimi A."/>
            <person name="Winkler A."/>
            <person name="Wibberg D."/>
            <person name="Schleenbecker U."/>
            <person name="Ruckert C."/>
            <person name="Wolfel R."/>
            <person name="Grass G."/>
        </authorList>
    </citation>
    <scope>NUCLEOTIDE SEQUENCE [LARGE SCALE GENOMIC DNA]</scope>
    <source>
        <strain evidence="2 3">7523-2</strain>
    </source>
</reference>
<evidence type="ECO:0000313" key="3">
    <source>
        <dbReference type="Proteomes" id="UP000216133"/>
    </source>
</evidence>
<keyword evidence="1" id="KW-0472">Membrane</keyword>
<keyword evidence="1" id="KW-0812">Transmembrane</keyword>
<gene>
    <name evidence="2" type="ORF">CHH61_10945</name>
</gene>
<comment type="caution">
    <text evidence="2">The sequence shown here is derived from an EMBL/GenBank/DDBJ whole genome shotgun (WGS) entry which is preliminary data.</text>
</comment>
<feature type="transmembrane region" description="Helical" evidence="1">
    <location>
        <begin position="176"/>
        <end position="192"/>
    </location>
</feature>
<proteinExistence type="predicted"/>
<feature type="non-terminal residue" evidence="2">
    <location>
        <position position="283"/>
    </location>
</feature>
<accession>A0A268S0D5</accession>
<dbReference type="Proteomes" id="UP000216133">
    <property type="component" value="Unassembled WGS sequence"/>
</dbReference>
<feature type="transmembrane region" description="Helical" evidence="1">
    <location>
        <begin position="252"/>
        <end position="274"/>
    </location>
</feature>
<feature type="transmembrane region" description="Helical" evidence="1">
    <location>
        <begin position="61"/>
        <end position="79"/>
    </location>
</feature>
<evidence type="ECO:0000256" key="1">
    <source>
        <dbReference type="SAM" id="Phobius"/>
    </source>
</evidence>
<feature type="transmembrane region" description="Helical" evidence="1">
    <location>
        <begin position="222"/>
        <end position="240"/>
    </location>
</feature>
<dbReference type="EMBL" id="NPBS01000056">
    <property type="protein sequence ID" value="PAF25917.1"/>
    <property type="molecule type" value="Genomic_DNA"/>
</dbReference>
<dbReference type="RefSeq" id="WP_143117946.1">
    <property type="nucleotide sequence ID" value="NZ_NPBS01000056.1"/>
</dbReference>
<name>A0A268S0D5_SHOCL</name>
<feature type="transmembrane region" description="Helical" evidence="1">
    <location>
        <begin position="120"/>
        <end position="139"/>
    </location>
</feature>
<feature type="transmembrane region" description="Helical" evidence="1">
    <location>
        <begin position="199"/>
        <end position="216"/>
    </location>
</feature>
<dbReference type="AlphaFoldDB" id="A0A268S0D5"/>
<feature type="transmembrane region" description="Helical" evidence="1">
    <location>
        <begin position="7"/>
        <end position="27"/>
    </location>
</feature>
<keyword evidence="1" id="KW-1133">Transmembrane helix</keyword>